<dbReference type="Pfam" id="PF13443">
    <property type="entry name" value="HTH_26"/>
    <property type="match status" value="1"/>
</dbReference>
<feature type="region of interest" description="Disordered" evidence="1">
    <location>
        <begin position="94"/>
        <end position="127"/>
    </location>
</feature>
<keyword evidence="4" id="KW-1185">Reference proteome</keyword>
<feature type="domain" description="HTH cro/C1-type" evidence="2">
    <location>
        <begin position="26"/>
        <end position="91"/>
    </location>
</feature>
<dbReference type="EMBL" id="BAAAZN010000019">
    <property type="protein sequence ID" value="GAA3573845.1"/>
    <property type="molecule type" value="Genomic_DNA"/>
</dbReference>
<dbReference type="RefSeq" id="WP_344867226.1">
    <property type="nucleotide sequence ID" value="NZ_BAAAZN010000019.1"/>
</dbReference>
<protein>
    <recommendedName>
        <fullName evidence="2">HTH cro/C1-type domain-containing protein</fullName>
    </recommendedName>
</protein>
<dbReference type="InterPro" id="IPR001387">
    <property type="entry name" value="Cro/C1-type_HTH"/>
</dbReference>
<comment type="caution">
    <text evidence="3">The sequence shown here is derived from an EMBL/GenBank/DDBJ whole genome shotgun (WGS) entry which is preliminary data.</text>
</comment>
<evidence type="ECO:0000259" key="2">
    <source>
        <dbReference type="Pfam" id="PF13443"/>
    </source>
</evidence>
<proteinExistence type="predicted"/>
<reference evidence="4" key="1">
    <citation type="journal article" date="2019" name="Int. J. Syst. Evol. Microbiol.">
        <title>The Global Catalogue of Microorganisms (GCM) 10K type strain sequencing project: providing services to taxonomists for standard genome sequencing and annotation.</title>
        <authorList>
            <consortium name="The Broad Institute Genomics Platform"/>
            <consortium name="The Broad Institute Genome Sequencing Center for Infectious Disease"/>
            <person name="Wu L."/>
            <person name="Ma J."/>
        </authorList>
    </citation>
    <scope>NUCLEOTIDE SEQUENCE [LARGE SCALE GENOMIC DNA]</scope>
    <source>
        <strain evidence="4">JCM 16898</strain>
    </source>
</reference>
<evidence type="ECO:0000313" key="4">
    <source>
        <dbReference type="Proteomes" id="UP001500689"/>
    </source>
</evidence>
<organism evidence="3 4">
    <name type="scientific">Amycolatopsis ultiminotia</name>
    <dbReference type="NCBI Taxonomy" id="543629"/>
    <lineage>
        <taxon>Bacteria</taxon>
        <taxon>Bacillati</taxon>
        <taxon>Actinomycetota</taxon>
        <taxon>Actinomycetes</taxon>
        <taxon>Pseudonocardiales</taxon>
        <taxon>Pseudonocardiaceae</taxon>
        <taxon>Amycolatopsis</taxon>
    </lineage>
</organism>
<sequence>MDAVSRQGPNEQNEELQARQPRFEWRLRELMAVRKNWYTTTKLIPELLKYGFEFDRSSIYRLVKADHPPKMPIELILALCKILDCRFEDLVVETEPDSAAEEPTRRGPRPAVPDMPLLSSDFFDAER</sequence>
<accession>A0ABP6XYV0</accession>
<evidence type="ECO:0000313" key="3">
    <source>
        <dbReference type="EMBL" id="GAA3573845.1"/>
    </source>
</evidence>
<evidence type="ECO:0000256" key="1">
    <source>
        <dbReference type="SAM" id="MobiDB-lite"/>
    </source>
</evidence>
<dbReference type="Proteomes" id="UP001500689">
    <property type="component" value="Unassembled WGS sequence"/>
</dbReference>
<name>A0ABP6XYV0_9PSEU</name>
<gene>
    <name evidence="3" type="ORF">GCM10022222_67760</name>
</gene>